<dbReference type="EMBL" id="CAXAMM010038579">
    <property type="protein sequence ID" value="CAK9079196.1"/>
    <property type="molecule type" value="Genomic_DNA"/>
</dbReference>
<proteinExistence type="predicted"/>
<evidence type="ECO:0000313" key="3">
    <source>
        <dbReference type="Proteomes" id="UP001642464"/>
    </source>
</evidence>
<sequence length="124" mass="13739">MAEKLTVWIGDVSDERFYRKFGTADDASPPPVLSDHEGPGESERKKEAETETERNDEAEVTEEATKRDGSDTGSASGCPDFSQGAPQIGKSPERFLRWLGFLHHLAPDVVKVLSCDEMRNREDG</sequence>
<feature type="non-terminal residue" evidence="2">
    <location>
        <position position="124"/>
    </location>
</feature>
<gene>
    <name evidence="2" type="ORF">SCF082_LOCUS37807</name>
</gene>
<organism evidence="2 3">
    <name type="scientific">Durusdinium trenchii</name>
    <dbReference type="NCBI Taxonomy" id="1381693"/>
    <lineage>
        <taxon>Eukaryota</taxon>
        <taxon>Sar</taxon>
        <taxon>Alveolata</taxon>
        <taxon>Dinophyceae</taxon>
        <taxon>Suessiales</taxon>
        <taxon>Symbiodiniaceae</taxon>
        <taxon>Durusdinium</taxon>
    </lineage>
</organism>
<feature type="compositionally biased region" description="Basic and acidic residues" evidence="1">
    <location>
        <begin position="34"/>
        <end position="70"/>
    </location>
</feature>
<feature type="region of interest" description="Disordered" evidence="1">
    <location>
        <begin position="21"/>
        <end position="89"/>
    </location>
</feature>
<name>A0ABP0PT56_9DINO</name>
<dbReference type="Proteomes" id="UP001642464">
    <property type="component" value="Unassembled WGS sequence"/>
</dbReference>
<evidence type="ECO:0000313" key="2">
    <source>
        <dbReference type="EMBL" id="CAK9079196.1"/>
    </source>
</evidence>
<evidence type="ECO:0000256" key="1">
    <source>
        <dbReference type="SAM" id="MobiDB-lite"/>
    </source>
</evidence>
<accession>A0ABP0PT56</accession>
<comment type="caution">
    <text evidence="2">The sequence shown here is derived from an EMBL/GenBank/DDBJ whole genome shotgun (WGS) entry which is preliminary data.</text>
</comment>
<protein>
    <submittedName>
        <fullName evidence="2">Uncharacterized protein</fullName>
    </submittedName>
</protein>
<keyword evidence="3" id="KW-1185">Reference proteome</keyword>
<reference evidence="2 3" key="1">
    <citation type="submission" date="2024-02" db="EMBL/GenBank/DDBJ databases">
        <authorList>
            <person name="Chen Y."/>
            <person name="Shah S."/>
            <person name="Dougan E. K."/>
            <person name="Thang M."/>
            <person name="Chan C."/>
        </authorList>
    </citation>
    <scope>NUCLEOTIDE SEQUENCE [LARGE SCALE GENOMIC DNA]</scope>
</reference>